<evidence type="ECO:0000259" key="1">
    <source>
        <dbReference type="Pfam" id="PF03184"/>
    </source>
</evidence>
<keyword evidence="3" id="KW-1185">Reference proteome</keyword>
<organism evidence="2 3">
    <name type="scientific">Popillia japonica</name>
    <name type="common">Japanese beetle</name>
    <dbReference type="NCBI Taxonomy" id="7064"/>
    <lineage>
        <taxon>Eukaryota</taxon>
        <taxon>Metazoa</taxon>
        <taxon>Ecdysozoa</taxon>
        <taxon>Arthropoda</taxon>
        <taxon>Hexapoda</taxon>
        <taxon>Insecta</taxon>
        <taxon>Pterygota</taxon>
        <taxon>Neoptera</taxon>
        <taxon>Endopterygota</taxon>
        <taxon>Coleoptera</taxon>
        <taxon>Polyphaga</taxon>
        <taxon>Scarabaeiformia</taxon>
        <taxon>Scarabaeidae</taxon>
        <taxon>Rutelinae</taxon>
        <taxon>Popillia</taxon>
    </lineage>
</organism>
<reference evidence="2 3" key="1">
    <citation type="journal article" date="2024" name="BMC Genomics">
        <title>De novo assembly and annotation of Popillia japonica's genome with initial clues to its potential as an invasive pest.</title>
        <authorList>
            <person name="Cucini C."/>
            <person name="Boschi S."/>
            <person name="Funari R."/>
            <person name="Cardaioli E."/>
            <person name="Iannotti N."/>
            <person name="Marturano G."/>
            <person name="Paoli F."/>
            <person name="Bruttini M."/>
            <person name="Carapelli A."/>
            <person name="Frati F."/>
            <person name="Nardi F."/>
        </authorList>
    </citation>
    <scope>NUCLEOTIDE SEQUENCE [LARGE SCALE GENOMIC DNA]</scope>
    <source>
        <strain evidence="2">DMR45628</strain>
    </source>
</reference>
<keyword evidence="2" id="KW-0540">Nuclease</keyword>
<accession>A0AAW1N4L9</accession>
<comment type="caution">
    <text evidence="2">The sequence shown here is derived from an EMBL/GenBank/DDBJ whole genome shotgun (WGS) entry which is preliminary data.</text>
</comment>
<proteinExistence type="predicted"/>
<evidence type="ECO:0000313" key="2">
    <source>
        <dbReference type="EMBL" id="KAK9753668.1"/>
    </source>
</evidence>
<keyword evidence="2" id="KW-0255">Endonuclease</keyword>
<dbReference type="AlphaFoldDB" id="A0AAW1N4L9"/>
<dbReference type="EMBL" id="JASPKY010000011">
    <property type="protein sequence ID" value="KAK9753668.1"/>
    <property type="molecule type" value="Genomic_DNA"/>
</dbReference>
<feature type="domain" description="DDE-1" evidence="1">
    <location>
        <begin position="2"/>
        <end position="98"/>
    </location>
</feature>
<keyword evidence="2" id="KW-0378">Hydrolase</keyword>
<sequence>MDNAPTHTKSIAMKDQNIKIIFLPSNAMLSLQPLDHGISGCAKAIYTSFVFEKLRIPVDIEPELQIMDCWKTFTIADAITFIKTAINELKPETIKSCWKNLWVEVASDFEDLQ</sequence>
<dbReference type="GO" id="GO:0003676">
    <property type="term" value="F:nucleic acid binding"/>
    <property type="evidence" value="ECO:0007669"/>
    <property type="project" value="InterPro"/>
</dbReference>
<protein>
    <submittedName>
        <fullName evidence="2">DDE superfamily endonuclease</fullName>
    </submittedName>
</protein>
<dbReference type="InterPro" id="IPR004875">
    <property type="entry name" value="DDE_SF_endonuclease_dom"/>
</dbReference>
<dbReference type="GO" id="GO:0004519">
    <property type="term" value="F:endonuclease activity"/>
    <property type="evidence" value="ECO:0007669"/>
    <property type="project" value="UniProtKB-KW"/>
</dbReference>
<dbReference type="Proteomes" id="UP001458880">
    <property type="component" value="Unassembled WGS sequence"/>
</dbReference>
<gene>
    <name evidence="2" type="ORF">QE152_g1873</name>
</gene>
<name>A0AAW1N4L9_POPJA</name>
<dbReference type="Pfam" id="PF03184">
    <property type="entry name" value="DDE_1"/>
    <property type="match status" value="1"/>
</dbReference>
<evidence type="ECO:0000313" key="3">
    <source>
        <dbReference type="Proteomes" id="UP001458880"/>
    </source>
</evidence>